<sequence>MDWNYHRRTGAQLSVETSCTRGSGSQELWCEGQISCVDIKNETVTRDPPLFQIILAATVCLAQASYYAAAPAHIQLSPDGKYVLDTPEVAHAKQAHLAAHAQASTGHGAWAPAGYGAGGYGAGGYAAGEHYGAPAAGLIKYGPAPLAHDGRVVDTPEVAHLKAAHIAAHNGAHAAALQAGHGGLGYGGHAALGYGGHAGLGYAGLAGLGHGAGLGGGYASGYGKWTGPQVQHARVAHLHQYAAAAQAAAAAPEGHWDEHDSHSSHGWH</sequence>
<dbReference type="STRING" id="104452.A0A0L7KUA3"/>
<feature type="compositionally biased region" description="Basic and acidic residues" evidence="1">
    <location>
        <begin position="254"/>
        <end position="268"/>
    </location>
</feature>
<organism evidence="2 3">
    <name type="scientific">Operophtera brumata</name>
    <name type="common">Winter moth</name>
    <name type="synonym">Phalaena brumata</name>
    <dbReference type="NCBI Taxonomy" id="104452"/>
    <lineage>
        <taxon>Eukaryota</taxon>
        <taxon>Metazoa</taxon>
        <taxon>Ecdysozoa</taxon>
        <taxon>Arthropoda</taxon>
        <taxon>Hexapoda</taxon>
        <taxon>Insecta</taxon>
        <taxon>Pterygota</taxon>
        <taxon>Neoptera</taxon>
        <taxon>Endopterygota</taxon>
        <taxon>Lepidoptera</taxon>
        <taxon>Glossata</taxon>
        <taxon>Ditrysia</taxon>
        <taxon>Geometroidea</taxon>
        <taxon>Geometridae</taxon>
        <taxon>Larentiinae</taxon>
        <taxon>Operophtera</taxon>
    </lineage>
</organism>
<feature type="region of interest" description="Disordered" evidence="1">
    <location>
        <begin position="249"/>
        <end position="268"/>
    </location>
</feature>
<keyword evidence="3" id="KW-1185">Reference proteome</keyword>
<name>A0A0L7KUA3_OPEBR</name>
<dbReference type="AlphaFoldDB" id="A0A0L7KUA3"/>
<gene>
    <name evidence="2" type="ORF">OBRU01_20703</name>
</gene>
<protein>
    <submittedName>
        <fullName evidence="2">Putative cuticle protein</fullName>
    </submittedName>
</protein>
<evidence type="ECO:0000313" key="2">
    <source>
        <dbReference type="EMBL" id="KOB66833.1"/>
    </source>
</evidence>
<accession>A0A0L7KUA3</accession>
<evidence type="ECO:0000256" key="1">
    <source>
        <dbReference type="SAM" id="MobiDB-lite"/>
    </source>
</evidence>
<dbReference type="EMBL" id="JTDY01005612">
    <property type="protein sequence ID" value="KOB66833.1"/>
    <property type="molecule type" value="Genomic_DNA"/>
</dbReference>
<reference evidence="2 3" key="1">
    <citation type="journal article" date="2015" name="Genome Biol. Evol.">
        <title>The genome of winter moth (Operophtera brumata) provides a genomic perspective on sexual dimorphism and phenology.</title>
        <authorList>
            <person name="Derks M.F."/>
            <person name="Smit S."/>
            <person name="Salis L."/>
            <person name="Schijlen E."/>
            <person name="Bossers A."/>
            <person name="Mateman C."/>
            <person name="Pijl A.S."/>
            <person name="de Ridder D."/>
            <person name="Groenen M.A."/>
            <person name="Visser M.E."/>
            <person name="Megens H.J."/>
        </authorList>
    </citation>
    <scope>NUCLEOTIDE SEQUENCE [LARGE SCALE GENOMIC DNA]</scope>
    <source>
        <strain evidence="2">WM2013NL</strain>
        <tissue evidence="2">Head and thorax</tissue>
    </source>
</reference>
<dbReference type="Proteomes" id="UP000037510">
    <property type="component" value="Unassembled WGS sequence"/>
</dbReference>
<proteinExistence type="predicted"/>
<comment type="caution">
    <text evidence="2">The sequence shown here is derived from an EMBL/GenBank/DDBJ whole genome shotgun (WGS) entry which is preliminary data.</text>
</comment>
<evidence type="ECO:0000313" key="3">
    <source>
        <dbReference type="Proteomes" id="UP000037510"/>
    </source>
</evidence>